<accession>A0A0P0C6F6</accession>
<reference evidence="1 2" key="1">
    <citation type="submission" date="2015-08" db="EMBL/GenBank/DDBJ databases">
        <title>Complete genome sequence of Rufibacter tibetensis strain 1351t, a radiation-resistant bacterium from tibet plateau.</title>
        <authorList>
            <person name="Dai J."/>
        </authorList>
    </citation>
    <scope>NUCLEOTIDE SEQUENCE [LARGE SCALE GENOMIC DNA]</scope>
    <source>
        <strain evidence="1 2">1351</strain>
    </source>
</reference>
<sequence>MAKESRILKAMYAVVQDQESKTGYPIDAPAISEKTPGLSLGEIEQEMRDLQVKKLVEIDHGPDMALFCRLTEAGLEAAERAAKA</sequence>
<dbReference type="EMBL" id="CP012643">
    <property type="protein sequence ID" value="ALJ00813.1"/>
    <property type="molecule type" value="Genomic_DNA"/>
</dbReference>
<proteinExistence type="predicted"/>
<dbReference type="OrthoDB" id="894262at2"/>
<protein>
    <submittedName>
        <fullName evidence="1">Uncharacterized protein</fullName>
    </submittedName>
</protein>
<evidence type="ECO:0000313" key="1">
    <source>
        <dbReference type="EMBL" id="ALJ00813.1"/>
    </source>
</evidence>
<gene>
    <name evidence="1" type="ORF">DC20_19770</name>
</gene>
<evidence type="ECO:0000313" key="2">
    <source>
        <dbReference type="Proteomes" id="UP000061382"/>
    </source>
</evidence>
<organism evidence="1 2">
    <name type="scientific">Rufibacter tibetensis</name>
    <dbReference type="NCBI Taxonomy" id="512763"/>
    <lineage>
        <taxon>Bacteria</taxon>
        <taxon>Pseudomonadati</taxon>
        <taxon>Bacteroidota</taxon>
        <taxon>Cytophagia</taxon>
        <taxon>Cytophagales</taxon>
        <taxon>Hymenobacteraceae</taxon>
        <taxon>Rufibacter</taxon>
    </lineage>
</organism>
<dbReference type="PATRIC" id="fig|512763.3.peg.4342"/>
<dbReference type="AlphaFoldDB" id="A0A0P0C6F6"/>
<name>A0A0P0C6F6_9BACT</name>
<dbReference type="RefSeq" id="WP_062545426.1">
    <property type="nucleotide sequence ID" value="NZ_CP012643.1"/>
</dbReference>
<dbReference type="Proteomes" id="UP000061382">
    <property type="component" value="Chromosome"/>
</dbReference>
<dbReference type="KEGG" id="rti:DC20_19770"/>
<keyword evidence="2" id="KW-1185">Reference proteome</keyword>